<proteinExistence type="predicted"/>
<comment type="caution">
    <text evidence="2">The sequence shown here is derived from an EMBL/GenBank/DDBJ whole genome shotgun (WGS) entry which is preliminary data.</text>
</comment>
<accession>A0A8J2K0E7</accession>
<evidence type="ECO:0000313" key="2">
    <source>
        <dbReference type="EMBL" id="CAG7727479.1"/>
    </source>
</evidence>
<dbReference type="Proteomes" id="UP000708208">
    <property type="component" value="Unassembled WGS sequence"/>
</dbReference>
<protein>
    <recommendedName>
        <fullName evidence="4">Secreted protein</fullName>
    </recommendedName>
</protein>
<sequence length="186" mass="20773">MLKFLFLTLTLCSVTFSKTYMVKSGKNVDWGKSTKLIDKIRARALTCKNGAFTGQVELLSIFEPIVEDCLKGIDNQDKFLFAKAGICMMNAIGVMDSEGAPDMERMEAIYNVVYSPELLQHVPELIRGFHLCTKAYFEDYDNAAGMGKKEDIYESFLVYNSCIDSSTAKLNHSITKVCATLNAESE</sequence>
<evidence type="ECO:0000313" key="3">
    <source>
        <dbReference type="Proteomes" id="UP000708208"/>
    </source>
</evidence>
<organism evidence="2 3">
    <name type="scientific">Allacma fusca</name>
    <dbReference type="NCBI Taxonomy" id="39272"/>
    <lineage>
        <taxon>Eukaryota</taxon>
        <taxon>Metazoa</taxon>
        <taxon>Ecdysozoa</taxon>
        <taxon>Arthropoda</taxon>
        <taxon>Hexapoda</taxon>
        <taxon>Collembola</taxon>
        <taxon>Symphypleona</taxon>
        <taxon>Sminthuridae</taxon>
        <taxon>Allacma</taxon>
    </lineage>
</organism>
<feature type="chain" id="PRO_5035260558" description="Secreted protein" evidence="1">
    <location>
        <begin position="18"/>
        <end position="186"/>
    </location>
</feature>
<feature type="signal peptide" evidence="1">
    <location>
        <begin position="1"/>
        <end position="17"/>
    </location>
</feature>
<reference evidence="2" key="1">
    <citation type="submission" date="2021-06" db="EMBL/GenBank/DDBJ databases">
        <authorList>
            <person name="Hodson N. C."/>
            <person name="Mongue J. A."/>
            <person name="Jaron S. K."/>
        </authorList>
    </citation>
    <scope>NUCLEOTIDE SEQUENCE</scope>
</reference>
<dbReference type="EMBL" id="CAJVCH010149041">
    <property type="protein sequence ID" value="CAG7727479.1"/>
    <property type="molecule type" value="Genomic_DNA"/>
</dbReference>
<evidence type="ECO:0008006" key="4">
    <source>
        <dbReference type="Google" id="ProtNLM"/>
    </source>
</evidence>
<name>A0A8J2K0E7_9HEXA</name>
<keyword evidence="3" id="KW-1185">Reference proteome</keyword>
<gene>
    <name evidence="2" type="ORF">AFUS01_LOCUS16320</name>
</gene>
<evidence type="ECO:0000256" key="1">
    <source>
        <dbReference type="SAM" id="SignalP"/>
    </source>
</evidence>
<keyword evidence="1" id="KW-0732">Signal</keyword>
<dbReference type="AlphaFoldDB" id="A0A8J2K0E7"/>